<accession>A0A087BN68</accession>
<dbReference type="AlphaFoldDB" id="A0A087BN68"/>
<reference evidence="1 2" key="1">
    <citation type="submission" date="2014-03" db="EMBL/GenBank/DDBJ databases">
        <title>Genomics of Bifidobacteria.</title>
        <authorList>
            <person name="Ventura M."/>
            <person name="Milani C."/>
            <person name="Lugli G.A."/>
        </authorList>
    </citation>
    <scope>NUCLEOTIDE SEQUENCE [LARGE SCALE GENOMIC DNA]</scope>
    <source>
        <strain evidence="1 2">LMG 11592</strain>
    </source>
</reference>
<dbReference type="eggNOG" id="COG1075">
    <property type="taxonomic scope" value="Bacteria"/>
</dbReference>
<gene>
    <name evidence="1" type="ORF">BMIN_0363</name>
</gene>
<comment type="caution">
    <text evidence="1">The sequence shown here is derived from an EMBL/GenBank/DDBJ whole genome shotgun (WGS) entry which is preliminary data.</text>
</comment>
<dbReference type="EMBL" id="JGZD01000009">
    <property type="protein sequence ID" value="KFI72468.1"/>
    <property type="molecule type" value="Genomic_DNA"/>
</dbReference>
<dbReference type="SUPFAM" id="SSF53474">
    <property type="entry name" value="alpha/beta-Hydrolases"/>
    <property type="match status" value="1"/>
</dbReference>
<proteinExistence type="predicted"/>
<evidence type="ECO:0000313" key="1">
    <source>
        <dbReference type="EMBL" id="KFI72468.1"/>
    </source>
</evidence>
<sequence>MSRRVSSSVSGGRLSVADEALSNAFIATIRDRARSFTRLGFLWTMAGLEMEGAVFRALMGGSIDPTQATRSATIRRQSEQCAVYARSCDSLGRSLMTLADQVARAHGLHSQAEGITRSLIASLMRAMGSVNPLAPVAAALVPATAGVLKGVLTRGSVNIADALEPSSPLHEGAVSSLAATIAGRPLEIPFTGTNTLAQAAGRLAAITARITDRLQGNHLTVTPVTPSQEVALASRSIPNVLENLRRLSQERLGRTDLHSGLSYATIAIQEYVNPSGERVWLVLVPGTDGEQDSPFGWEQNVELMSSDPRQRMRADSARMVVEAMRRAGIGKNDRVVMAGHSQGGIVTAAIASDMSDSFTISHVITAGSPIANHPIPSSTSVTSIEMEDELVAALDGAANPDGDNKVTIRGRVSESSQDVGTPVKDASEDTEITHWLQYHQAAYADAASWGSPQVLEHDRRVSSLLSGSLVSTSYWQGRMGYGAASEKSAP</sequence>
<protein>
    <submittedName>
        <fullName evidence="1">Esterase/lipase</fullName>
    </submittedName>
</protein>
<name>A0A087BN68_9BIFI</name>
<dbReference type="InterPro" id="IPR029058">
    <property type="entry name" value="AB_hydrolase_fold"/>
</dbReference>
<evidence type="ECO:0000313" key="2">
    <source>
        <dbReference type="Proteomes" id="UP000029014"/>
    </source>
</evidence>
<organism evidence="1 2">
    <name type="scientific">Bifidobacterium minimum</name>
    <dbReference type="NCBI Taxonomy" id="1693"/>
    <lineage>
        <taxon>Bacteria</taxon>
        <taxon>Bacillati</taxon>
        <taxon>Actinomycetota</taxon>
        <taxon>Actinomycetes</taxon>
        <taxon>Bifidobacteriales</taxon>
        <taxon>Bifidobacteriaceae</taxon>
        <taxon>Bifidobacterium</taxon>
    </lineage>
</organism>
<dbReference type="Proteomes" id="UP000029014">
    <property type="component" value="Unassembled WGS sequence"/>
</dbReference>
<keyword evidence="2" id="KW-1185">Reference proteome</keyword>
<dbReference type="Gene3D" id="3.40.50.1820">
    <property type="entry name" value="alpha/beta hydrolase"/>
    <property type="match status" value="1"/>
</dbReference>
<dbReference type="STRING" id="1693.BMIN_0363"/>